<dbReference type="PROSITE" id="PS51186">
    <property type="entry name" value="GNAT"/>
    <property type="match status" value="1"/>
</dbReference>
<comment type="caution">
    <text evidence="2">The sequence shown here is derived from an EMBL/GenBank/DDBJ whole genome shotgun (WGS) entry which is preliminary data.</text>
</comment>
<evidence type="ECO:0000313" key="2">
    <source>
        <dbReference type="EMBL" id="MBM7584233.1"/>
    </source>
</evidence>
<dbReference type="RefSeq" id="WP_205168414.1">
    <property type="nucleotide sequence ID" value="NZ_JAFBDZ010000001.1"/>
</dbReference>
<protein>
    <submittedName>
        <fullName evidence="2">Beta-lysine N-acetyltransferase</fullName>
    </submittedName>
</protein>
<dbReference type="NCBIfam" id="TIGR03827">
    <property type="entry name" value="GNAT_ablB"/>
    <property type="match status" value="1"/>
</dbReference>
<dbReference type="InterPro" id="IPR022525">
    <property type="entry name" value="GNAT_AblB"/>
</dbReference>
<dbReference type="InterPro" id="IPR016181">
    <property type="entry name" value="Acyl_CoA_acyltransferase"/>
</dbReference>
<sequence>MTKQFYQEIDLPDAWSKAFIDRVNGRIRIDDYRGNLYTLNDRILEIARLERVEKIIIKSRNEHIHLLLELGFQLEGVVNGYFNGGDAYFVSKFLETNRRENQFWIKEDEIIAGVRGLDREELFIEGGRIKKAKIDDAPRLSKLYQEVFEIYPVPLQEQDYLEDCLNSGTIFLFVEEGGEIVSAASAEINTQYSNVEMTDCATLPKHRGKGYMKQLLLALEIELKSKNIYCAYTIARALSFGMNAAFHQLDYRYRGRLVNNCYIFDKMEDMNIWVKDLSKRIQN</sequence>
<proteinExistence type="predicted"/>
<gene>
    <name evidence="2" type="ORF">JOC86_000770</name>
</gene>
<dbReference type="Pfam" id="PF00583">
    <property type="entry name" value="Acetyltransf_1"/>
    <property type="match status" value="1"/>
</dbReference>
<dbReference type="EMBL" id="JAFBDZ010000001">
    <property type="protein sequence ID" value="MBM7584233.1"/>
    <property type="molecule type" value="Genomic_DNA"/>
</dbReference>
<dbReference type="InterPro" id="IPR000182">
    <property type="entry name" value="GNAT_dom"/>
</dbReference>
<feature type="domain" description="N-acetyltransferase" evidence="1">
    <location>
        <begin position="127"/>
        <end position="275"/>
    </location>
</feature>
<accession>A0ABS2N8S3</accession>
<keyword evidence="3" id="KW-1185">Reference proteome</keyword>
<dbReference type="SUPFAM" id="SSF55729">
    <property type="entry name" value="Acyl-CoA N-acyltransferases (Nat)"/>
    <property type="match status" value="1"/>
</dbReference>
<name>A0ABS2N8S3_9BACI</name>
<dbReference type="CDD" id="cd04301">
    <property type="entry name" value="NAT_SF"/>
    <property type="match status" value="1"/>
</dbReference>
<reference evidence="2 3" key="1">
    <citation type="submission" date="2021-01" db="EMBL/GenBank/DDBJ databases">
        <title>Genomic Encyclopedia of Type Strains, Phase IV (KMG-IV): sequencing the most valuable type-strain genomes for metagenomic binning, comparative biology and taxonomic classification.</title>
        <authorList>
            <person name="Goeker M."/>
        </authorList>
    </citation>
    <scope>NUCLEOTIDE SEQUENCE [LARGE SCALE GENOMIC DNA]</scope>
    <source>
        <strain evidence="2 3">DSM 24834</strain>
    </source>
</reference>
<dbReference type="Gene3D" id="3.40.630.30">
    <property type="match status" value="1"/>
</dbReference>
<organism evidence="2 3">
    <name type="scientific">Rossellomorea pakistanensis</name>
    <dbReference type="NCBI Taxonomy" id="992288"/>
    <lineage>
        <taxon>Bacteria</taxon>
        <taxon>Bacillati</taxon>
        <taxon>Bacillota</taxon>
        <taxon>Bacilli</taxon>
        <taxon>Bacillales</taxon>
        <taxon>Bacillaceae</taxon>
        <taxon>Rossellomorea</taxon>
    </lineage>
</organism>
<evidence type="ECO:0000259" key="1">
    <source>
        <dbReference type="PROSITE" id="PS51186"/>
    </source>
</evidence>
<dbReference type="Proteomes" id="UP001646157">
    <property type="component" value="Unassembled WGS sequence"/>
</dbReference>
<evidence type="ECO:0000313" key="3">
    <source>
        <dbReference type="Proteomes" id="UP001646157"/>
    </source>
</evidence>